<dbReference type="Proteomes" id="UP001489004">
    <property type="component" value="Unassembled WGS sequence"/>
</dbReference>
<proteinExistence type="predicted"/>
<comment type="caution">
    <text evidence="2">The sequence shown here is derived from an EMBL/GenBank/DDBJ whole genome shotgun (WGS) entry which is preliminary data.</text>
</comment>
<reference evidence="2 3" key="1">
    <citation type="journal article" date="2024" name="Nat. Commun.">
        <title>Phylogenomics reveals the evolutionary origins of lichenization in chlorophyte algae.</title>
        <authorList>
            <person name="Puginier C."/>
            <person name="Libourel C."/>
            <person name="Otte J."/>
            <person name="Skaloud P."/>
            <person name="Haon M."/>
            <person name="Grisel S."/>
            <person name="Petersen M."/>
            <person name="Berrin J.G."/>
            <person name="Delaux P.M."/>
            <person name="Dal Grande F."/>
            <person name="Keller J."/>
        </authorList>
    </citation>
    <scope>NUCLEOTIDE SEQUENCE [LARGE SCALE GENOMIC DNA]</scope>
    <source>
        <strain evidence="2 3">SAG 2043</strain>
    </source>
</reference>
<evidence type="ECO:0000256" key="1">
    <source>
        <dbReference type="SAM" id="MobiDB-lite"/>
    </source>
</evidence>
<feature type="region of interest" description="Disordered" evidence="1">
    <location>
        <begin position="174"/>
        <end position="197"/>
    </location>
</feature>
<dbReference type="EMBL" id="JALJOR010000011">
    <property type="protein sequence ID" value="KAK9808695.1"/>
    <property type="molecule type" value="Genomic_DNA"/>
</dbReference>
<keyword evidence="3" id="KW-1185">Reference proteome</keyword>
<dbReference type="AlphaFoldDB" id="A0AAW1PFT1"/>
<gene>
    <name evidence="2" type="ORF">WJX72_002112</name>
</gene>
<sequence>MPDGCLETQRLLEAQKVKAALQDIGNPGLSVGNRRASLQGLRSVEVRELAVNMKAVRLMLDLLDDDKLVCHGPVHMLAAALDQEPGVQQTLLTIDALMELLQKGPFTPATAFSRSINVKAAKQFVDAGGPMRVVYQLHRMLTGVLNIEKAIRGMSHREGVAVITQTFFNSGELSAHSECSPHPRSPPVQGARTAPSSATIAAARWRPHLPPRRILA</sequence>
<evidence type="ECO:0000313" key="2">
    <source>
        <dbReference type="EMBL" id="KAK9808695.1"/>
    </source>
</evidence>
<accession>A0AAW1PFT1</accession>
<evidence type="ECO:0000313" key="3">
    <source>
        <dbReference type="Proteomes" id="UP001489004"/>
    </source>
</evidence>
<protein>
    <submittedName>
        <fullName evidence="2">Uncharacterized protein</fullName>
    </submittedName>
</protein>
<organism evidence="2 3">
    <name type="scientific">[Myrmecia] bisecta</name>
    <dbReference type="NCBI Taxonomy" id="41462"/>
    <lineage>
        <taxon>Eukaryota</taxon>
        <taxon>Viridiplantae</taxon>
        <taxon>Chlorophyta</taxon>
        <taxon>core chlorophytes</taxon>
        <taxon>Trebouxiophyceae</taxon>
        <taxon>Trebouxiales</taxon>
        <taxon>Trebouxiaceae</taxon>
        <taxon>Myrmecia</taxon>
    </lineage>
</organism>
<name>A0AAW1PFT1_9CHLO</name>